<gene>
    <name evidence="1" type="ORF">RRG08_043257</name>
</gene>
<proteinExistence type="predicted"/>
<dbReference type="Proteomes" id="UP001283361">
    <property type="component" value="Unassembled WGS sequence"/>
</dbReference>
<name>A0AAE0XYY3_9GAST</name>
<comment type="caution">
    <text evidence="1">The sequence shown here is derived from an EMBL/GenBank/DDBJ whole genome shotgun (WGS) entry which is preliminary data.</text>
</comment>
<dbReference type="EMBL" id="JAWDGP010007346">
    <property type="protein sequence ID" value="KAK3724257.1"/>
    <property type="molecule type" value="Genomic_DNA"/>
</dbReference>
<accession>A0AAE0XYY3</accession>
<keyword evidence="2" id="KW-1185">Reference proteome</keyword>
<organism evidence="1 2">
    <name type="scientific">Elysia crispata</name>
    <name type="common">lettuce slug</name>
    <dbReference type="NCBI Taxonomy" id="231223"/>
    <lineage>
        <taxon>Eukaryota</taxon>
        <taxon>Metazoa</taxon>
        <taxon>Spiralia</taxon>
        <taxon>Lophotrochozoa</taxon>
        <taxon>Mollusca</taxon>
        <taxon>Gastropoda</taxon>
        <taxon>Heterobranchia</taxon>
        <taxon>Euthyneura</taxon>
        <taxon>Panpulmonata</taxon>
        <taxon>Sacoglossa</taxon>
        <taxon>Placobranchoidea</taxon>
        <taxon>Plakobranchidae</taxon>
        <taxon>Elysia</taxon>
    </lineage>
</organism>
<dbReference type="AlphaFoldDB" id="A0AAE0XYY3"/>
<protein>
    <submittedName>
        <fullName evidence="1">Uncharacterized protein</fullName>
    </submittedName>
</protein>
<evidence type="ECO:0000313" key="1">
    <source>
        <dbReference type="EMBL" id="KAK3724257.1"/>
    </source>
</evidence>
<evidence type="ECO:0000313" key="2">
    <source>
        <dbReference type="Proteomes" id="UP001283361"/>
    </source>
</evidence>
<sequence length="164" mass="18660">MRSFFYTFKGDTSVLSILAKSSRPDIRDILVISDRLLLVADNNKSVKLFNVQLHPVDKRVAKLDVAAPDRQSSPGGRLQQISQTFQSVAENARHDNTKFKVNLHVYVATPDRQESFNVQCDDENVMHGERKILSLRKATIWEVAKQVLLPRKSLASYRLTPRKA</sequence>
<reference evidence="1" key="1">
    <citation type="journal article" date="2023" name="G3 (Bethesda)">
        <title>A reference genome for the long-term kleptoplast-retaining sea slug Elysia crispata morphotype clarki.</title>
        <authorList>
            <person name="Eastman K.E."/>
            <person name="Pendleton A.L."/>
            <person name="Shaikh M.A."/>
            <person name="Suttiyut T."/>
            <person name="Ogas R."/>
            <person name="Tomko P."/>
            <person name="Gavelis G."/>
            <person name="Widhalm J.R."/>
            <person name="Wisecaver J.H."/>
        </authorList>
    </citation>
    <scope>NUCLEOTIDE SEQUENCE</scope>
    <source>
        <strain evidence="1">ECLA1</strain>
    </source>
</reference>